<evidence type="ECO:0000256" key="2">
    <source>
        <dbReference type="ARBA" id="ARBA00023043"/>
    </source>
</evidence>
<keyword evidence="2 3" id="KW-0040">ANK repeat</keyword>
<dbReference type="PANTHER" id="PTHR24174:SF16">
    <property type="entry name" value="CASKIN-2"/>
    <property type="match status" value="1"/>
</dbReference>
<keyword evidence="5" id="KW-1185">Reference proteome</keyword>
<dbReference type="InterPro" id="IPR033635">
    <property type="entry name" value="ANKS1/Caskin"/>
</dbReference>
<proteinExistence type="predicted"/>
<feature type="repeat" description="ANK" evidence="3">
    <location>
        <begin position="101"/>
        <end position="128"/>
    </location>
</feature>
<sequence length="259" mass="29177">MSFQEFFEACRRGDVEKIKNYITNKKNKKPRTPLKYVLLPSTWPYPSFLRPATPSSGWLASSKDPSTHYTPLHYAALHGHHQACKILLGSDKLLSSARDRRGCVPLHLASWNGHFEAVKLLLETDPNIVDAVNNAQESPLHLAAQHGHDRLVRVLLENHADPRLRNARFETPLDVAARTGHALVCKILVGFCPELTLQVHFPAKAELASERLEHGLTTPDIRKRQRAVSVILSHRSMDFGKKMCENFDDGRVLSTWTAT</sequence>
<dbReference type="EMBL" id="JARK01001734">
    <property type="protein sequence ID" value="EYB80844.1"/>
    <property type="molecule type" value="Genomic_DNA"/>
</dbReference>
<dbReference type="OrthoDB" id="10039052at2759"/>
<dbReference type="AlphaFoldDB" id="A0A016RS80"/>
<dbReference type="InterPro" id="IPR002110">
    <property type="entry name" value="Ankyrin_rpt"/>
</dbReference>
<dbReference type="SUPFAM" id="SSF48403">
    <property type="entry name" value="Ankyrin repeat"/>
    <property type="match status" value="1"/>
</dbReference>
<accession>A0A016RS80</accession>
<dbReference type="STRING" id="53326.A0A016RS80"/>
<dbReference type="Pfam" id="PF13637">
    <property type="entry name" value="Ank_4"/>
    <property type="match status" value="1"/>
</dbReference>
<dbReference type="Pfam" id="PF12796">
    <property type="entry name" value="Ank_2"/>
    <property type="match status" value="1"/>
</dbReference>
<dbReference type="PANTHER" id="PTHR24174">
    <property type="entry name" value="ANKYRIN REPEAT AND STERILE ALPHA MOTIF DOMAIN-CONTAINING PROTEIN 1"/>
    <property type="match status" value="1"/>
</dbReference>
<evidence type="ECO:0000256" key="1">
    <source>
        <dbReference type="ARBA" id="ARBA00022737"/>
    </source>
</evidence>
<evidence type="ECO:0000256" key="3">
    <source>
        <dbReference type="PROSITE-ProRule" id="PRU00023"/>
    </source>
</evidence>
<dbReference type="PROSITE" id="PS50297">
    <property type="entry name" value="ANK_REP_REGION"/>
    <property type="match status" value="2"/>
</dbReference>
<reference evidence="5" key="1">
    <citation type="journal article" date="2015" name="Nat. Genet.">
        <title>The genome and transcriptome of the zoonotic hookworm Ancylostoma ceylanicum identify infection-specific gene families.</title>
        <authorList>
            <person name="Schwarz E.M."/>
            <person name="Hu Y."/>
            <person name="Antoshechkin I."/>
            <person name="Miller M.M."/>
            <person name="Sternberg P.W."/>
            <person name="Aroian R.V."/>
        </authorList>
    </citation>
    <scope>NUCLEOTIDE SEQUENCE</scope>
    <source>
        <strain evidence="5">HY135</strain>
    </source>
</reference>
<evidence type="ECO:0000313" key="5">
    <source>
        <dbReference type="Proteomes" id="UP000024635"/>
    </source>
</evidence>
<feature type="repeat" description="ANK" evidence="3">
    <location>
        <begin position="135"/>
        <end position="167"/>
    </location>
</feature>
<protein>
    <submittedName>
        <fullName evidence="4">Uncharacterized protein</fullName>
    </submittedName>
</protein>
<dbReference type="InterPro" id="IPR036770">
    <property type="entry name" value="Ankyrin_rpt-contain_sf"/>
</dbReference>
<dbReference type="PROSITE" id="PS50088">
    <property type="entry name" value="ANK_REPEAT"/>
    <property type="match status" value="2"/>
</dbReference>
<dbReference type="Gene3D" id="1.25.40.20">
    <property type="entry name" value="Ankyrin repeat-containing domain"/>
    <property type="match status" value="2"/>
</dbReference>
<organism evidence="4 5">
    <name type="scientific">Ancylostoma ceylanicum</name>
    <dbReference type="NCBI Taxonomy" id="53326"/>
    <lineage>
        <taxon>Eukaryota</taxon>
        <taxon>Metazoa</taxon>
        <taxon>Ecdysozoa</taxon>
        <taxon>Nematoda</taxon>
        <taxon>Chromadorea</taxon>
        <taxon>Rhabditida</taxon>
        <taxon>Rhabditina</taxon>
        <taxon>Rhabditomorpha</taxon>
        <taxon>Strongyloidea</taxon>
        <taxon>Ancylostomatidae</taxon>
        <taxon>Ancylostomatinae</taxon>
        <taxon>Ancylostoma</taxon>
    </lineage>
</organism>
<dbReference type="SMART" id="SM00248">
    <property type="entry name" value="ANK"/>
    <property type="match status" value="4"/>
</dbReference>
<gene>
    <name evidence="4" type="primary">Acey_s0398.g717</name>
    <name evidence="4" type="ORF">Y032_0398g717</name>
</gene>
<dbReference type="Proteomes" id="UP000024635">
    <property type="component" value="Unassembled WGS sequence"/>
</dbReference>
<evidence type="ECO:0000313" key="4">
    <source>
        <dbReference type="EMBL" id="EYB80844.1"/>
    </source>
</evidence>
<comment type="caution">
    <text evidence="4">The sequence shown here is derived from an EMBL/GenBank/DDBJ whole genome shotgun (WGS) entry which is preliminary data.</text>
</comment>
<keyword evidence="1" id="KW-0677">Repeat</keyword>
<name>A0A016RS80_9BILA</name>